<dbReference type="InterPro" id="IPR007197">
    <property type="entry name" value="rSAM"/>
</dbReference>
<dbReference type="InterPro" id="IPR032432">
    <property type="entry name" value="Radical_SAM_C"/>
</dbReference>
<dbReference type="GO" id="GO:0005737">
    <property type="term" value="C:cytoplasm"/>
    <property type="evidence" value="ECO:0007669"/>
    <property type="project" value="TreeGrafter"/>
</dbReference>
<dbReference type="Pfam" id="PF16199">
    <property type="entry name" value="Radical_SAM_C"/>
    <property type="match status" value="1"/>
</dbReference>
<gene>
    <name evidence="15" type="ORF">F8D48_08920</name>
</gene>
<keyword evidence="10" id="KW-0411">Iron-sulfur</keyword>
<sequence length="629" mass="69049">MEEALLEIIAALDAGQDVDATWLDKLVRRHNRAAHDGTRRVAKRRLLPFYLKVKADDPERWRSWNVGEATDAALMRLLQAKPRRTASGVATITVLTKPWPCSGACVFCPSDIRMPKSYLADEPACQRAERCWFDPFLQVEARLRALTAMGHVTDKVELIVLGGTWSDYPEAYQRWFVGELFRALNLPDDERAAGAAVRRARYESQGRPRDRDELAALTAPLQARIDSGELTYNEAWGPLWGNEEKAPAPEQQDLSWDDLAALHRANEEAAKRVVGLVVETRPDLVTAASCRTLRALGCTKVQIGIQSLSDEVLAVNGRALAVESIARAMALLRLFGFKSHVHFMVNLLGATPEADVADYRRLATEAAFLPDEVKLYPCCLVASAALTDRFRDGAWRPYTEEELVGVLAADVLATPPFTRISRMIRDISATDILVGNKKTNLRQVVEAAVAAAGEPVREIRSREISVEGADTEALSLETVPYITTVSEERFLQWVTPAGKIAGFCRLSLPREEALELAGADDPRQPDGSPAPGKPAGAMGSKDREGPDGFPIPGEAMIREVHVYGKVAALHRTGEGTQHLGLGRALVEEACRQAAEAGFAAVNVISAVGTRAYYRRLGFKDAGLYQRRPL</sequence>
<comment type="cofactor">
    <cofactor evidence="1">
        <name>[4Fe-4S] cluster</name>
        <dbReference type="ChEBI" id="CHEBI:49883"/>
    </cofactor>
</comment>
<keyword evidence="7" id="KW-0479">Metal-binding</keyword>
<dbReference type="SFLD" id="SFLDS00029">
    <property type="entry name" value="Radical_SAM"/>
    <property type="match status" value="1"/>
</dbReference>
<keyword evidence="5" id="KW-0820">tRNA-binding</keyword>
<dbReference type="Pfam" id="PF04055">
    <property type="entry name" value="Radical_SAM"/>
    <property type="match status" value="1"/>
</dbReference>
<dbReference type="AlphaFoldDB" id="A0A7C8FN76"/>
<dbReference type="EMBL" id="WAJS01000028">
    <property type="protein sequence ID" value="KAB1643352.1"/>
    <property type="molecule type" value="Genomic_DNA"/>
</dbReference>
<evidence type="ECO:0000256" key="1">
    <source>
        <dbReference type="ARBA" id="ARBA00001966"/>
    </source>
</evidence>
<dbReference type="GO" id="GO:0002926">
    <property type="term" value="P:tRNA wobble base 5-methoxycarbonylmethyl-2-thiouridinylation"/>
    <property type="evidence" value="ECO:0007669"/>
    <property type="project" value="TreeGrafter"/>
</dbReference>
<dbReference type="EC" id="2.3.1.311" evidence="11"/>
<dbReference type="RefSeq" id="WP_151431358.1">
    <property type="nucleotide sequence ID" value="NZ_JANJZI010000016.1"/>
</dbReference>
<evidence type="ECO:0000256" key="13">
    <source>
        <dbReference type="SAM" id="MobiDB-lite"/>
    </source>
</evidence>
<comment type="similarity">
    <text evidence="3">Belongs to the ELP3 family.</text>
</comment>
<keyword evidence="15" id="KW-0808">Transferase</keyword>
<dbReference type="PANTHER" id="PTHR11135">
    <property type="entry name" value="HISTONE ACETYLTRANSFERASE-RELATED"/>
    <property type="match status" value="1"/>
</dbReference>
<evidence type="ECO:0000256" key="10">
    <source>
        <dbReference type="ARBA" id="ARBA00023014"/>
    </source>
</evidence>
<dbReference type="InterPro" id="IPR016181">
    <property type="entry name" value="Acyl_CoA_acyltransferase"/>
</dbReference>
<name>A0A7C8FN76_9ACTN</name>
<evidence type="ECO:0000256" key="8">
    <source>
        <dbReference type="ARBA" id="ARBA00022884"/>
    </source>
</evidence>
<keyword evidence="16" id="KW-1185">Reference proteome</keyword>
<keyword evidence="6" id="KW-0949">S-adenosyl-L-methionine</keyword>
<dbReference type="SFLD" id="SFLDG01086">
    <property type="entry name" value="elongater_protein-like"/>
    <property type="match status" value="1"/>
</dbReference>
<dbReference type="GO" id="GO:0000049">
    <property type="term" value="F:tRNA binding"/>
    <property type="evidence" value="ECO:0007669"/>
    <property type="project" value="UniProtKB-KW"/>
</dbReference>
<evidence type="ECO:0000256" key="9">
    <source>
        <dbReference type="ARBA" id="ARBA00023004"/>
    </source>
</evidence>
<keyword evidence="4" id="KW-0004">4Fe-4S</keyword>
<organism evidence="15 16">
    <name type="scientific">Adlercreutzia muris</name>
    <dbReference type="NCBI Taxonomy" id="1796610"/>
    <lineage>
        <taxon>Bacteria</taxon>
        <taxon>Bacillati</taxon>
        <taxon>Actinomycetota</taxon>
        <taxon>Coriobacteriia</taxon>
        <taxon>Eggerthellales</taxon>
        <taxon>Eggerthellaceae</taxon>
        <taxon>Adlercreutzia</taxon>
    </lineage>
</organism>
<proteinExistence type="inferred from homology"/>
<dbReference type="InterPro" id="IPR039661">
    <property type="entry name" value="ELP3"/>
</dbReference>
<evidence type="ECO:0000256" key="6">
    <source>
        <dbReference type="ARBA" id="ARBA00022691"/>
    </source>
</evidence>
<evidence type="ECO:0000256" key="3">
    <source>
        <dbReference type="ARBA" id="ARBA00005494"/>
    </source>
</evidence>
<evidence type="ECO:0000259" key="14">
    <source>
        <dbReference type="SMART" id="SM00729"/>
    </source>
</evidence>
<evidence type="ECO:0000256" key="2">
    <source>
        <dbReference type="ARBA" id="ARBA00005217"/>
    </source>
</evidence>
<evidence type="ECO:0000256" key="5">
    <source>
        <dbReference type="ARBA" id="ARBA00022555"/>
    </source>
</evidence>
<dbReference type="InterPro" id="IPR006638">
    <property type="entry name" value="Elp3/MiaA/NifB-like_rSAM"/>
</dbReference>
<dbReference type="InterPro" id="IPR058240">
    <property type="entry name" value="rSAM_sf"/>
</dbReference>
<evidence type="ECO:0000256" key="12">
    <source>
        <dbReference type="ARBA" id="ARBA00047372"/>
    </source>
</evidence>
<comment type="pathway">
    <text evidence="2">tRNA modification.</text>
</comment>
<protein>
    <recommendedName>
        <fullName evidence="11">tRNA carboxymethyluridine synthase</fullName>
        <ecNumber evidence="11">2.3.1.311</ecNumber>
    </recommendedName>
</protein>
<evidence type="ECO:0000313" key="15">
    <source>
        <dbReference type="EMBL" id="KAB1643352.1"/>
    </source>
</evidence>
<dbReference type="GO" id="GO:0106261">
    <property type="term" value="F:tRNA uridine(34) acetyltransferase activity"/>
    <property type="evidence" value="ECO:0007669"/>
    <property type="project" value="UniProtKB-EC"/>
</dbReference>
<dbReference type="Gene3D" id="3.40.630.30">
    <property type="match status" value="1"/>
</dbReference>
<dbReference type="SMART" id="SM00729">
    <property type="entry name" value="Elp3"/>
    <property type="match status" value="1"/>
</dbReference>
<dbReference type="GO" id="GO:0033588">
    <property type="term" value="C:elongator holoenzyme complex"/>
    <property type="evidence" value="ECO:0007669"/>
    <property type="project" value="TreeGrafter"/>
</dbReference>
<evidence type="ECO:0000313" key="16">
    <source>
        <dbReference type="Proteomes" id="UP000479639"/>
    </source>
</evidence>
<keyword evidence="8" id="KW-0694">RNA-binding</keyword>
<comment type="catalytic activity">
    <reaction evidence="12">
        <text>uridine(34) in tRNA + acetyl-CoA + S-adenosyl-L-methionine + H2O = 5-(carboxymethyl)uridine(34) in tRNA + 5'-deoxyadenosine + L-methionine + CoA + 2 H(+)</text>
        <dbReference type="Rhea" id="RHEA:61020"/>
        <dbReference type="Rhea" id="RHEA-COMP:10407"/>
        <dbReference type="Rhea" id="RHEA-COMP:11727"/>
        <dbReference type="ChEBI" id="CHEBI:15377"/>
        <dbReference type="ChEBI" id="CHEBI:15378"/>
        <dbReference type="ChEBI" id="CHEBI:17319"/>
        <dbReference type="ChEBI" id="CHEBI:57287"/>
        <dbReference type="ChEBI" id="CHEBI:57288"/>
        <dbReference type="ChEBI" id="CHEBI:57844"/>
        <dbReference type="ChEBI" id="CHEBI:59789"/>
        <dbReference type="ChEBI" id="CHEBI:65315"/>
        <dbReference type="ChEBI" id="CHEBI:74882"/>
        <dbReference type="EC" id="2.3.1.311"/>
    </reaction>
    <physiologicalReaction direction="left-to-right" evidence="12">
        <dbReference type="Rhea" id="RHEA:61021"/>
    </physiologicalReaction>
</comment>
<dbReference type="Proteomes" id="UP000479639">
    <property type="component" value="Unassembled WGS sequence"/>
</dbReference>
<keyword evidence="9" id="KW-0408">Iron</keyword>
<comment type="caution">
    <text evidence="15">The sequence shown here is derived from an EMBL/GenBank/DDBJ whole genome shotgun (WGS) entry which is preliminary data.</text>
</comment>
<evidence type="ECO:0000256" key="11">
    <source>
        <dbReference type="ARBA" id="ARBA00044771"/>
    </source>
</evidence>
<evidence type="ECO:0000256" key="4">
    <source>
        <dbReference type="ARBA" id="ARBA00022485"/>
    </source>
</evidence>
<feature type="domain" description="Elp3/MiaA/NifB-like radical SAM core" evidence="14">
    <location>
        <begin position="92"/>
        <end position="409"/>
    </location>
</feature>
<dbReference type="SUPFAM" id="SSF55729">
    <property type="entry name" value="Acyl-CoA N-acyltransferases (Nat)"/>
    <property type="match status" value="1"/>
</dbReference>
<dbReference type="GO" id="GO:0046872">
    <property type="term" value="F:metal ion binding"/>
    <property type="evidence" value="ECO:0007669"/>
    <property type="project" value="UniProtKB-KW"/>
</dbReference>
<dbReference type="GO" id="GO:0051539">
    <property type="term" value="F:4 iron, 4 sulfur cluster binding"/>
    <property type="evidence" value="ECO:0007669"/>
    <property type="project" value="UniProtKB-KW"/>
</dbReference>
<dbReference type="PANTHER" id="PTHR11135:SF2">
    <property type="entry name" value="ELONGATOR COMPLEX PROTEIN 3"/>
    <property type="match status" value="1"/>
</dbReference>
<reference evidence="15 16" key="1">
    <citation type="submission" date="2019-09" db="EMBL/GenBank/DDBJ databases">
        <title>Whole genome shotgun sequencing (WGS) of Ellagibacter isourolithinifaciens DSM 104140(T) and Adlercreutzia muris DSM 29508(T).</title>
        <authorList>
            <person name="Stoll D.A."/>
            <person name="Danylec N."/>
            <person name="Huch M."/>
        </authorList>
    </citation>
    <scope>NUCLEOTIDE SEQUENCE [LARGE SCALE GENOMIC DNA]</scope>
    <source>
        <strain evidence="15 16">DSM 29508</strain>
    </source>
</reference>
<accession>A0A7C8FN76</accession>
<evidence type="ECO:0000256" key="7">
    <source>
        <dbReference type="ARBA" id="ARBA00022723"/>
    </source>
</evidence>
<feature type="region of interest" description="Disordered" evidence="13">
    <location>
        <begin position="516"/>
        <end position="551"/>
    </location>
</feature>
<dbReference type="SUPFAM" id="SSF102114">
    <property type="entry name" value="Radical SAM enzymes"/>
    <property type="match status" value="1"/>
</dbReference>